<evidence type="ECO:0000256" key="8">
    <source>
        <dbReference type="ARBA" id="ARBA00049204"/>
    </source>
</evidence>
<evidence type="ECO:0000256" key="2">
    <source>
        <dbReference type="ARBA" id="ARBA00022723"/>
    </source>
</evidence>
<reference evidence="12 13" key="2">
    <citation type="journal article" date="2014" name="BMC Genomics">
        <title>An improved genome of the model marine alga Ostreococcus tauri unfolds by assessing Illumina de novo assemblies.</title>
        <authorList>
            <person name="Blanc-Mathieu R."/>
            <person name="Verhelst B."/>
            <person name="Derelle E."/>
            <person name="Rombauts S."/>
            <person name="Bouget F.Y."/>
            <person name="Carre I."/>
            <person name="Chateau A."/>
            <person name="Eyre-Walker A."/>
            <person name="Grimsley N."/>
            <person name="Moreau H."/>
            <person name="Piegu B."/>
            <person name="Rivals E."/>
            <person name="Schackwitz W."/>
            <person name="Van de Peer Y."/>
            <person name="Piganeau G."/>
        </authorList>
    </citation>
    <scope>NUCLEOTIDE SEQUENCE [LARGE SCALE GENOMIC DNA]</scope>
    <source>
        <strain evidence="13">OTTH 0595 / CCAP 157/2 / RCC745</strain>
    </source>
</reference>
<dbReference type="GO" id="GO:0005507">
    <property type="term" value="F:copper ion binding"/>
    <property type="evidence" value="ECO:0007669"/>
    <property type="project" value="InterPro"/>
</dbReference>
<evidence type="ECO:0000256" key="1">
    <source>
        <dbReference type="ARBA" id="ARBA00010457"/>
    </source>
</evidence>
<dbReference type="Gene3D" id="2.60.40.200">
    <property type="entry name" value="Superoxide dismutase, copper/zinc binding domain"/>
    <property type="match status" value="1"/>
</dbReference>
<evidence type="ECO:0000256" key="5">
    <source>
        <dbReference type="ARBA" id="ARBA00023002"/>
    </source>
</evidence>
<dbReference type="InterPro" id="IPR018152">
    <property type="entry name" value="SOD_Cu/Zn_BS"/>
</dbReference>
<evidence type="ECO:0000256" key="7">
    <source>
        <dbReference type="ARBA" id="ARBA00023157"/>
    </source>
</evidence>
<accession>A0A096P9W8</accession>
<dbReference type="SUPFAM" id="SSF49329">
    <property type="entry name" value="Cu,Zn superoxide dismutase-like"/>
    <property type="match status" value="1"/>
</dbReference>
<dbReference type="GO" id="GO:0009507">
    <property type="term" value="C:chloroplast"/>
    <property type="evidence" value="ECO:0007669"/>
    <property type="project" value="UniProtKB-ARBA"/>
</dbReference>
<evidence type="ECO:0000256" key="3">
    <source>
        <dbReference type="ARBA" id="ARBA00022833"/>
    </source>
</evidence>
<evidence type="ECO:0000256" key="9">
    <source>
        <dbReference type="RuleBase" id="RU000393"/>
    </source>
</evidence>
<evidence type="ECO:0000256" key="4">
    <source>
        <dbReference type="ARBA" id="ARBA00022862"/>
    </source>
</evidence>
<evidence type="ECO:0000256" key="10">
    <source>
        <dbReference type="SAM" id="MobiDB-lite"/>
    </source>
</evidence>
<dbReference type="PROSITE" id="PS00332">
    <property type="entry name" value="SOD_CU_ZN_2"/>
    <property type="match status" value="1"/>
</dbReference>
<reference evidence="13" key="1">
    <citation type="journal article" date="2006" name="Proc. Natl. Acad. Sci. U.S.A.">
        <title>Genome analysis of the smallest free-living eukaryote Ostreococcus tauri unveils many unique features.</title>
        <authorList>
            <person name="Derelle E."/>
            <person name="Ferraz C."/>
            <person name="Rombauts S."/>
            <person name="Rouze P."/>
            <person name="Worden A.Z."/>
            <person name="Robbens S."/>
            <person name="Partensky F."/>
            <person name="Degroeve S."/>
            <person name="Echeynie S."/>
            <person name="Cooke R."/>
            <person name="Saeys Y."/>
            <person name="Wuyts J."/>
            <person name="Jabbari K."/>
            <person name="Bowler C."/>
            <person name="Panaud O."/>
            <person name="Piegu B."/>
            <person name="Ball S.G."/>
            <person name="Ral J.-P."/>
            <person name="Bouget F.-Y."/>
            <person name="Piganeau G."/>
            <person name="De Baets B."/>
            <person name="Picard A."/>
            <person name="Delseny M."/>
            <person name="Demaille J."/>
            <person name="Van de Peer Y."/>
            <person name="Moreau H."/>
        </authorList>
    </citation>
    <scope>NUCLEOTIDE SEQUENCE [LARGE SCALE GENOMIC DNA]</scope>
    <source>
        <strain evidence="13">OTTH 0595 / CCAP 157/2 / RCC745</strain>
    </source>
</reference>
<comment type="cofactor">
    <cofactor evidence="9">
        <name>Zn(2+)</name>
        <dbReference type="ChEBI" id="CHEBI:29105"/>
    </cofactor>
    <text evidence="9">Binds 1 zinc ion per subunit.</text>
</comment>
<dbReference type="CDD" id="cd00305">
    <property type="entry name" value="Cu-Zn_Superoxide_Dismutase"/>
    <property type="match status" value="1"/>
</dbReference>
<comment type="function">
    <text evidence="9">Destroys radicals which are normally produced within the cells and which are toxic to biological systems.</text>
</comment>
<dbReference type="InterPro" id="IPR001424">
    <property type="entry name" value="SOD_Cu_Zn_dom"/>
</dbReference>
<feature type="region of interest" description="Disordered" evidence="10">
    <location>
        <begin position="71"/>
        <end position="98"/>
    </location>
</feature>
<name>A0A096P9W8_OSTTA</name>
<dbReference type="InterPro" id="IPR024134">
    <property type="entry name" value="SOD_Cu/Zn_/chaperone"/>
</dbReference>
<dbReference type="STRING" id="70448.A0A096P9W8"/>
<evidence type="ECO:0000256" key="6">
    <source>
        <dbReference type="ARBA" id="ARBA00023008"/>
    </source>
</evidence>
<comment type="catalytic activity">
    <reaction evidence="8 9">
        <text>2 superoxide + 2 H(+) = H2O2 + O2</text>
        <dbReference type="Rhea" id="RHEA:20696"/>
        <dbReference type="ChEBI" id="CHEBI:15378"/>
        <dbReference type="ChEBI" id="CHEBI:15379"/>
        <dbReference type="ChEBI" id="CHEBI:16240"/>
        <dbReference type="ChEBI" id="CHEBI:18421"/>
        <dbReference type="EC" id="1.15.1.1"/>
    </reaction>
</comment>
<proteinExistence type="inferred from homology"/>
<evidence type="ECO:0000313" key="13">
    <source>
        <dbReference type="Proteomes" id="UP000009170"/>
    </source>
</evidence>
<dbReference type="OrthoDB" id="2015551at2759"/>
<gene>
    <name evidence="12" type="ORF">OT_ostta20g00440</name>
</gene>
<dbReference type="KEGG" id="ota:OT_ostta20g00440"/>
<feature type="compositionally biased region" description="Basic and acidic residues" evidence="10">
    <location>
        <begin position="44"/>
        <end position="59"/>
    </location>
</feature>
<keyword evidence="6 9" id="KW-0186">Copper</keyword>
<protein>
    <recommendedName>
        <fullName evidence="9">Superoxide dismutase [Cu-Zn]</fullName>
        <ecNumber evidence="9">1.15.1.1</ecNumber>
    </recommendedName>
</protein>
<organism evidence="12 13">
    <name type="scientific">Ostreococcus tauri</name>
    <name type="common">Marine green alga</name>
    <dbReference type="NCBI Taxonomy" id="70448"/>
    <lineage>
        <taxon>Eukaryota</taxon>
        <taxon>Viridiplantae</taxon>
        <taxon>Chlorophyta</taxon>
        <taxon>Mamiellophyceae</taxon>
        <taxon>Mamiellales</taxon>
        <taxon>Bathycoccaceae</taxon>
        <taxon>Ostreococcus</taxon>
    </lineage>
</organism>
<dbReference type="FunFam" id="2.60.40.200:FF:000003">
    <property type="entry name" value="Superoxide dismutase [Cu-Zn], chloroplastic"/>
    <property type="match status" value="1"/>
</dbReference>
<keyword evidence="13" id="KW-1185">Reference proteome</keyword>
<dbReference type="GO" id="GO:0004784">
    <property type="term" value="F:superoxide dismutase activity"/>
    <property type="evidence" value="ECO:0007669"/>
    <property type="project" value="UniProtKB-EC"/>
</dbReference>
<dbReference type="EC" id="1.15.1.1" evidence="9"/>
<dbReference type="InterPro" id="IPR036423">
    <property type="entry name" value="SOD-like_Cu/Zn_dom_sf"/>
</dbReference>
<dbReference type="RefSeq" id="XP_022840617.1">
    <property type="nucleotide sequence ID" value="XM_022984009.1"/>
</dbReference>
<feature type="domain" description="Superoxide dismutase copper/zinc binding" evidence="11">
    <location>
        <begin position="115"/>
        <end position="255"/>
    </location>
</feature>
<comment type="cofactor">
    <cofactor evidence="9">
        <name>Cu cation</name>
        <dbReference type="ChEBI" id="CHEBI:23378"/>
    </cofactor>
    <text evidence="9">Binds 1 copper ion per subunit.</text>
</comment>
<dbReference type="GeneID" id="9838560"/>
<dbReference type="InParanoid" id="A0A096P9W8"/>
<keyword evidence="4" id="KW-0049">Antioxidant</keyword>
<keyword evidence="2 9" id="KW-0479">Metal-binding</keyword>
<dbReference type="Pfam" id="PF00080">
    <property type="entry name" value="Sod_Cu"/>
    <property type="match status" value="1"/>
</dbReference>
<evidence type="ECO:0000259" key="11">
    <source>
        <dbReference type="Pfam" id="PF00080"/>
    </source>
</evidence>
<dbReference type="EMBL" id="CAID01000020">
    <property type="protein sequence ID" value="CEG00845.1"/>
    <property type="molecule type" value="Genomic_DNA"/>
</dbReference>
<keyword evidence="7" id="KW-1015">Disulfide bond</keyword>
<evidence type="ECO:0000313" key="12">
    <source>
        <dbReference type="EMBL" id="CEG00845.1"/>
    </source>
</evidence>
<dbReference type="AlphaFoldDB" id="A0A096P9W8"/>
<keyword evidence="3 9" id="KW-0862">Zinc</keyword>
<dbReference type="PRINTS" id="PR00068">
    <property type="entry name" value="CUZNDISMTASE"/>
</dbReference>
<dbReference type="FunCoup" id="A0A096P9W8">
    <property type="interactions" value="848"/>
</dbReference>
<comment type="caution">
    <text evidence="12">The sequence shown here is derived from an EMBL/GenBank/DDBJ whole genome shotgun (WGS) entry which is preliminary data.</text>
</comment>
<sequence>MRHRVARGHARARVARTDVVDVDVDASIDATGATRLRKQKKSREKNDTKTTTRGDVTPRQDDRIARVRGRRRVASRATTSHAVRDRGARSSGRHVTRASAGEKRAVCVLTGTAGVSGVLKLSQNGDGATKIVGSITGLAPGKHGLHIHEFGDTTNGCMSTGPHFNPNKMDHGAPTDAVRHAGDLGNVDASATGCDFTIEDSQIPLSGANSIIGRAFVIHELEDDLGKGDSSEIGTQGKTSKTTGNAGARLACGVIALTNA</sequence>
<dbReference type="Proteomes" id="UP000009170">
    <property type="component" value="Unassembled WGS sequence"/>
</dbReference>
<keyword evidence="5 9" id="KW-0560">Oxidoreductase</keyword>
<dbReference type="PANTHER" id="PTHR10003">
    <property type="entry name" value="SUPEROXIDE DISMUTASE CU-ZN -RELATED"/>
    <property type="match status" value="1"/>
</dbReference>
<feature type="region of interest" description="Disordered" evidence="10">
    <location>
        <begin position="35"/>
        <end position="59"/>
    </location>
</feature>
<comment type="similarity">
    <text evidence="1 9">Belongs to the Cu-Zn superoxide dismutase family.</text>
</comment>